<sequence length="191" mass="21145">MDPRFPIADAPDPSAPELVEESLKKMVGGTPPFPWIEDDGQALLGCYAPMCYSPEISRHLFEMGKVAYQPTYLTPLKRELAILGLISILKVPYMVYCHRIVSSRTGLTAQQYDDGLAGKVPEGLSKEEDSVYRLSRILTTLSGPLEDATWHEFTSVLGKAEMVAVVHLVGAYRWLGLLTQVNGGDNSRWMS</sequence>
<reference evidence="1" key="1">
    <citation type="submission" date="2022-10" db="EMBL/GenBank/DDBJ databases">
        <title>Genome Sequence of Xylaria curta.</title>
        <authorList>
            <person name="Buettner E."/>
        </authorList>
    </citation>
    <scope>NUCLEOTIDE SEQUENCE</scope>
    <source>
        <strain evidence="1">Babe10</strain>
    </source>
</reference>
<name>A0ACC1PLG3_9PEZI</name>
<gene>
    <name evidence="1" type="ORF">NUW58_g1565</name>
</gene>
<proteinExistence type="predicted"/>
<comment type="caution">
    <text evidence="1">The sequence shown here is derived from an EMBL/GenBank/DDBJ whole genome shotgun (WGS) entry which is preliminary data.</text>
</comment>
<evidence type="ECO:0000313" key="2">
    <source>
        <dbReference type="Proteomes" id="UP001143856"/>
    </source>
</evidence>
<keyword evidence="2" id="KW-1185">Reference proteome</keyword>
<protein>
    <submittedName>
        <fullName evidence="1">Uncharacterized protein</fullName>
    </submittedName>
</protein>
<organism evidence="1 2">
    <name type="scientific">Xylaria curta</name>
    <dbReference type="NCBI Taxonomy" id="42375"/>
    <lineage>
        <taxon>Eukaryota</taxon>
        <taxon>Fungi</taxon>
        <taxon>Dikarya</taxon>
        <taxon>Ascomycota</taxon>
        <taxon>Pezizomycotina</taxon>
        <taxon>Sordariomycetes</taxon>
        <taxon>Xylariomycetidae</taxon>
        <taxon>Xylariales</taxon>
        <taxon>Xylariaceae</taxon>
        <taxon>Xylaria</taxon>
    </lineage>
</organism>
<dbReference type="Proteomes" id="UP001143856">
    <property type="component" value="Unassembled WGS sequence"/>
</dbReference>
<dbReference type="EMBL" id="JAPDGR010000173">
    <property type="protein sequence ID" value="KAJ2994426.1"/>
    <property type="molecule type" value="Genomic_DNA"/>
</dbReference>
<evidence type="ECO:0000313" key="1">
    <source>
        <dbReference type="EMBL" id="KAJ2994426.1"/>
    </source>
</evidence>
<accession>A0ACC1PLG3</accession>